<name>A0NPR7_ROSAI</name>
<evidence type="ECO:0000313" key="2">
    <source>
        <dbReference type="Proteomes" id="UP000004848"/>
    </source>
</evidence>
<proteinExistence type="predicted"/>
<dbReference type="AlphaFoldDB" id="A0NPR7"/>
<accession>A0NPR7</accession>
<organism evidence="1 2">
    <name type="scientific">Roseibium aggregatum (strain ATCC 25650 / DSM 13394 / JCM 20685 / NBRC 16684 / NCIMB 2208 / IAM 12614 / B1)</name>
    <name type="common">Stappia aggregata</name>
    <dbReference type="NCBI Taxonomy" id="384765"/>
    <lineage>
        <taxon>Bacteria</taxon>
        <taxon>Pseudomonadati</taxon>
        <taxon>Pseudomonadota</taxon>
        <taxon>Alphaproteobacteria</taxon>
        <taxon>Hyphomicrobiales</taxon>
        <taxon>Stappiaceae</taxon>
        <taxon>Roseibium</taxon>
    </lineage>
</organism>
<evidence type="ECO:0000313" key="1">
    <source>
        <dbReference type="EMBL" id="EAV45430.1"/>
    </source>
</evidence>
<protein>
    <submittedName>
        <fullName evidence="1">Uncharacterized protein</fullName>
    </submittedName>
</protein>
<reference evidence="1 2" key="1">
    <citation type="submission" date="2006-05" db="EMBL/GenBank/DDBJ databases">
        <authorList>
            <person name="King G."/>
            <person name="Ferriera S."/>
            <person name="Johnson J."/>
            <person name="Kravitz S."/>
            <person name="Beeson K."/>
            <person name="Sutton G."/>
            <person name="Rogers Y.-H."/>
            <person name="Friedman R."/>
            <person name="Frazier M."/>
            <person name="Venter J.C."/>
        </authorList>
    </citation>
    <scope>NUCLEOTIDE SEQUENCE [LARGE SCALE GENOMIC DNA]</scope>
    <source>
        <strain evidence="2">ATCC 25650 / DSM 13394 / JCM 20685 / NBRC 16684 / NCIMB 2208 / IAM 12614 / B1</strain>
    </source>
</reference>
<comment type="caution">
    <text evidence="1">The sequence shown here is derived from an EMBL/GenBank/DDBJ whole genome shotgun (WGS) entry which is preliminary data.</text>
</comment>
<sequence length="56" mass="6524">MYKIFPSLSCFARWGNLCLRQQALLYRESQEEFFNDVNQIGSLGQNYDEIASPFNA</sequence>
<dbReference type="EMBL" id="AAUW01000003">
    <property type="protein sequence ID" value="EAV45430.1"/>
    <property type="molecule type" value="Genomic_DNA"/>
</dbReference>
<dbReference type="Proteomes" id="UP000004848">
    <property type="component" value="Unassembled WGS sequence"/>
</dbReference>
<gene>
    <name evidence="1" type="ORF">SIAM614_18934</name>
</gene>